<keyword evidence="9" id="KW-1185">Reference proteome</keyword>
<name>A0ABR2Y9G9_9PEZI</name>
<evidence type="ECO:0000256" key="1">
    <source>
        <dbReference type="ARBA" id="ARBA00005979"/>
    </source>
</evidence>
<dbReference type="Pfam" id="PF00724">
    <property type="entry name" value="Oxidored_FMN"/>
    <property type="match status" value="1"/>
</dbReference>
<dbReference type="Gene3D" id="3.40.50.720">
    <property type="entry name" value="NAD(P)-binding Rossmann-like Domain"/>
    <property type="match status" value="1"/>
</dbReference>
<proteinExistence type="inferred from homology"/>
<keyword evidence="5" id="KW-0472">Membrane</keyword>
<organism evidence="8 9">
    <name type="scientific">Seiridium cardinale</name>
    <dbReference type="NCBI Taxonomy" id="138064"/>
    <lineage>
        <taxon>Eukaryota</taxon>
        <taxon>Fungi</taxon>
        <taxon>Dikarya</taxon>
        <taxon>Ascomycota</taxon>
        <taxon>Pezizomycotina</taxon>
        <taxon>Sordariomycetes</taxon>
        <taxon>Xylariomycetidae</taxon>
        <taxon>Amphisphaeriales</taxon>
        <taxon>Sporocadaceae</taxon>
        <taxon>Seiridium</taxon>
    </lineage>
</organism>
<evidence type="ECO:0000256" key="5">
    <source>
        <dbReference type="SAM" id="Phobius"/>
    </source>
</evidence>
<reference evidence="8 9" key="1">
    <citation type="submission" date="2024-02" db="EMBL/GenBank/DDBJ databases">
        <title>First draft genome assembly of two strains of Seiridium cardinale.</title>
        <authorList>
            <person name="Emiliani G."/>
            <person name="Scali E."/>
        </authorList>
    </citation>
    <scope>NUCLEOTIDE SEQUENCE [LARGE SCALE GENOMIC DNA]</scope>
    <source>
        <strain evidence="8 9">BM-138-000479</strain>
    </source>
</reference>
<keyword evidence="5" id="KW-1133">Transmembrane helix</keyword>
<accession>A0ABR2Y9G9</accession>
<feature type="domain" description="NADH:flavin oxidoreductase/NADH oxidase N-terminal" evidence="6">
    <location>
        <begin position="24"/>
        <end position="320"/>
    </location>
</feature>
<dbReference type="InterPro" id="IPR008030">
    <property type="entry name" value="NmrA-like"/>
</dbReference>
<feature type="transmembrane region" description="Helical" evidence="5">
    <location>
        <begin position="788"/>
        <end position="807"/>
    </location>
</feature>
<comment type="caution">
    <text evidence="8">The sequence shown here is derived from an EMBL/GenBank/DDBJ whole genome shotgun (WGS) entry which is preliminary data.</text>
</comment>
<dbReference type="SUPFAM" id="SSF51395">
    <property type="entry name" value="FMN-linked oxidoreductases"/>
    <property type="match status" value="1"/>
</dbReference>
<evidence type="ECO:0000256" key="4">
    <source>
        <dbReference type="ARBA" id="ARBA00023002"/>
    </source>
</evidence>
<dbReference type="Proteomes" id="UP001465668">
    <property type="component" value="Unassembled WGS sequence"/>
</dbReference>
<dbReference type="PANTHER" id="PTHR43656">
    <property type="entry name" value="BINDING OXIDOREDUCTASE, PUTATIVE (AFU_ORTHOLOGUE AFUA_2G08260)-RELATED"/>
    <property type="match status" value="1"/>
</dbReference>
<dbReference type="InterPro" id="IPR001155">
    <property type="entry name" value="OxRdtase_FMN_N"/>
</dbReference>
<evidence type="ECO:0000259" key="6">
    <source>
        <dbReference type="Pfam" id="PF00724"/>
    </source>
</evidence>
<dbReference type="Gene3D" id="3.20.20.70">
    <property type="entry name" value="Aldolase class I"/>
    <property type="match status" value="1"/>
</dbReference>
<keyword evidence="3" id="KW-0288">FMN</keyword>
<sequence length="847" mass="93958">MAETLATWHDTDLKARGHPTEGYVRLYSQWGKGGYGTIITGQTDVDNKLCNMGCPTIGLEDELTEPKFDKFKRVASAATAEGSLILAQISHVGRQLDTRVSGDTISASEQDLDDKLGMTFAKTHEATKTDIQRVIESFAHAAWFLDKAGFSGVQLHGAHGFLISSFLSRSTNHRTDEYGGSLENRMRLIIEIAAAIRDRVSPKFILGIKINSVEFEANGFTAEEAKVLCQTLEQHRFDFVELTGGTCEDLGLVHTKTSTLKREAFFLEFAESIVPVLKNTKCYITGGIRTAPAMVEILQVVDGIGLGRPAAQEPNFPSGILSGKIRSAAKPISAIEHNQHVSLACAGGQILQLSKDVEPVDISDPAVANALYSFTLANFSSPRPRGPQTITQSMMLVLIVGITGDFGQRLAREALARGLRVRGLGRNPAKLNDDISSRLESFITSDSIYDIPALDRGVSGVDAVLCAYQATPLLWLDGSLLLLRAAERAQIKIFVASSWNSDWTNLSYGDFELYDSMIAFRDTVEKTSPIRPVYVINGFFADYLFVSVPGGPFEDDGYSMKVHYWGDMLDVKFPWVFEDDSASWTIDLILQDENVRDGQGGIFKFTGGTNSLKDHIRTYERVTGTMVECICDGSREDLEEAVQLAREDKGKSRWMEYMCTHLREAFRNLPYNSLLTVALRSGIRLRPQRTMGLLSILTNLMLAIGIAQIAKHIPMTDPFVLNTVRGLFALTHVFIALVHIYVYAQISKKQDSTHIRWSAPTGGWWRRNNTDKLLTTTIHDYDTQQLRAAVRGQVVIIAIASFLHFYLKLAPPIIVQSVLPLKNTYWNPLVQVHAFGQLAIGDFKRPF</sequence>
<keyword evidence="2" id="KW-0285">Flavoprotein</keyword>
<comment type="similarity">
    <text evidence="1">Belongs to the NADH:flavin oxidoreductase/NADH oxidase family.</text>
</comment>
<dbReference type="InterPro" id="IPR012098">
    <property type="entry name" value="SND3_fun"/>
</dbReference>
<dbReference type="Pfam" id="PF10032">
    <property type="entry name" value="Pho88"/>
    <property type="match status" value="1"/>
</dbReference>
<dbReference type="InterPro" id="IPR036291">
    <property type="entry name" value="NAD(P)-bd_dom_sf"/>
</dbReference>
<evidence type="ECO:0000259" key="7">
    <source>
        <dbReference type="Pfam" id="PF05368"/>
    </source>
</evidence>
<dbReference type="Pfam" id="PF05368">
    <property type="entry name" value="NmrA"/>
    <property type="match status" value="1"/>
</dbReference>
<evidence type="ECO:0008006" key="10">
    <source>
        <dbReference type="Google" id="ProtNLM"/>
    </source>
</evidence>
<evidence type="ECO:0000256" key="3">
    <source>
        <dbReference type="ARBA" id="ARBA00022643"/>
    </source>
</evidence>
<dbReference type="SUPFAM" id="SSF51735">
    <property type="entry name" value="NAD(P)-binding Rossmann-fold domains"/>
    <property type="match status" value="1"/>
</dbReference>
<dbReference type="InterPro" id="IPR051799">
    <property type="entry name" value="NADH_flavin_oxidoreductase"/>
</dbReference>
<protein>
    <recommendedName>
        <fullName evidence="10">NADH:flavin oxidoreductase/NADH oxidase N-terminal domain-containing protein</fullName>
    </recommendedName>
</protein>
<dbReference type="PANTHER" id="PTHR43656:SF5">
    <property type="entry name" value="NADH:FLAVIN OXIDOREDUCTASE_NADH OXIDASE N-TERMINAL DOMAIN-CONTAINING PROTEIN"/>
    <property type="match status" value="1"/>
</dbReference>
<evidence type="ECO:0000313" key="9">
    <source>
        <dbReference type="Proteomes" id="UP001465668"/>
    </source>
</evidence>
<dbReference type="EMBL" id="JARVKM010000001">
    <property type="protein sequence ID" value="KAK9783870.1"/>
    <property type="molecule type" value="Genomic_DNA"/>
</dbReference>
<keyword evidence="4" id="KW-0560">Oxidoreductase</keyword>
<dbReference type="InterPro" id="IPR013785">
    <property type="entry name" value="Aldolase_TIM"/>
</dbReference>
<gene>
    <name evidence="8" type="ORF">SCAR479_00429</name>
</gene>
<keyword evidence="5" id="KW-0812">Transmembrane</keyword>
<feature type="transmembrane region" description="Helical" evidence="5">
    <location>
        <begin position="722"/>
        <end position="744"/>
    </location>
</feature>
<feature type="domain" description="NmrA-like" evidence="7">
    <location>
        <begin position="396"/>
        <end position="628"/>
    </location>
</feature>
<evidence type="ECO:0000313" key="8">
    <source>
        <dbReference type="EMBL" id="KAK9783870.1"/>
    </source>
</evidence>
<evidence type="ECO:0000256" key="2">
    <source>
        <dbReference type="ARBA" id="ARBA00022630"/>
    </source>
</evidence>